<reference evidence="2" key="1">
    <citation type="submission" date="2017-02" db="UniProtKB">
        <authorList>
            <consortium name="WormBaseParasite"/>
        </authorList>
    </citation>
    <scope>IDENTIFICATION</scope>
</reference>
<protein>
    <submittedName>
        <fullName evidence="2">BPI2 domain-containing protein</fullName>
    </submittedName>
</protein>
<organism evidence="1 2">
    <name type="scientific">Syphacia muris</name>
    <dbReference type="NCBI Taxonomy" id="451379"/>
    <lineage>
        <taxon>Eukaryota</taxon>
        <taxon>Metazoa</taxon>
        <taxon>Ecdysozoa</taxon>
        <taxon>Nematoda</taxon>
        <taxon>Chromadorea</taxon>
        <taxon>Rhabditida</taxon>
        <taxon>Spirurina</taxon>
        <taxon>Oxyuridomorpha</taxon>
        <taxon>Oxyuroidea</taxon>
        <taxon>Oxyuridae</taxon>
        <taxon>Syphacia</taxon>
    </lineage>
</organism>
<dbReference type="WBParaSite" id="SMUV_0000399001-mRNA-1">
    <property type="protein sequence ID" value="SMUV_0000399001-mRNA-1"/>
    <property type="gene ID" value="SMUV_0000399001"/>
</dbReference>
<evidence type="ECO:0000313" key="1">
    <source>
        <dbReference type="Proteomes" id="UP000046393"/>
    </source>
</evidence>
<dbReference type="Proteomes" id="UP000046393">
    <property type="component" value="Unplaced"/>
</dbReference>
<sequence>MLNVKDTGVSLDESGLSKVSCSFKPLELVIGHFLNGCSLRISANAVPSSFLPVDSKADYKVIYTVIADVISVNAVCA</sequence>
<evidence type="ECO:0000313" key="2">
    <source>
        <dbReference type="WBParaSite" id="SMUV_0000399001-mRNA-1"/>
    </source>
</evidence>
<name>A0A0N5AHX1_9BILA</name>
<accession>A0A0N5AHX1</accession>
<keyword evidence="1" id="KW-1185">Reference proteome</keyword>
<dbReference type="AlphaFoldDB" id="A0A0N5AHX1"/>
<proteinExistence type="predicted"/>